<dbReference type="InterPro" id="IPR036390">
    <property type="entry name" value="WH_DNA-bd_sf"/>
</dbReference>
<dbReference type="RefSeq" id="WP_019554242.1">
    <property type="nucleotide sequence ID" value="NZ_FNZK01000001.1"/>
</dbReference>
<dbReference type="Gene3D" id="1.20.120.530">
    <property type="entry name" value="GntR ligand-binding domain-like"/>
    <property type="match status" value="1"/>
</dbReference>
<dbReference type="InterPro" id="IPR000524">
    <property type="entry name" value="Tscrpt_reg_HTH_GntR"/>
</dbReference>
<dbReference type="SUPFAM" id="SSF48008">
    <property type="entry name" value="GntR ligand-binding domain-like"/>
    <property type="match status" value="1"/>
</dbReference>
<organism evidence="5 6">
    <name type="scientific">Propionispira arboris</name>
    <dbReference type="NCBI Taxonomy" id="84035"/>
    <lineage>
        <taxon>Bacteria</taxon>
        <taxon>Bacillati</taxon>
        <taxon>Bacillota</taxon>
        <taxon>Negativicutes</taxon>
        <taxon>Selenomonadales</taxon>
        <taxon>Selenomonadaceae</taxon>
        <taxon>Propionispira</taxon>
    </lineage>
</organism>
<dbReference type="Proteomes" id="UP000199662">
    <property type="component" value="Unassembled WGS sequence"/>
</dbReference>
<dbReference type="AlphaFoldDB" id="A0A1H6TPH0"/>
<feature type="domain" description="HTH gntR-type" evidence="4">
    <location>
        <begin position="12"/>
        <end position="79"/>
    </location>
</feature>
<keyword evidence="3" id="KW-0804">Transcription</keyword>
<dbReference type="CDD" id="cd07377">
    <property type="entry name" value="WHTH_GntR"/>
    <property type="match status" value="1"/>
</dbReference>
<evidence type="ECO:0000259" key="4">
    <source>
        <dbReference type="PROSITE" id="PS50949"/>
    </source>
</evidence>
<keyword evidence="2 5" id="KW-0238">DNA-binding</keyword>
<dbReference type="GO" id="GO:0003677">
    <property type="term" value="F:DNA binding"/>
    <property type="evidence" value="ECO:0007669"/>
    <property type="project" value="UniProtKB-KW"/>
</dbReference>
<dbReference type="Gene3D" id="1.10.10.10">
    <property type="entry name" value="Winged helix-like DNA-binding domain superfamily/Winged helix DNA-binding domain"/>
    <property type="match status" value="1"/>
</dbReference>
<dbReference type="PANTHER" id="PTHR43537">
    <property type="entry name" value="TRANSCRIPTIONAL REGULATOR, GNTR FAMILY"/>
    <property type="match status" value="1"/>
</dbReference>
<dbReference type="STRING" id="84035.SAMN05660742_10128"/>
<dbReference type="EMBL" id="FNZK01000001">
    <property type="protein sequence ID" value="SEI78160.1"/>
    <property type="molecule type" value="Genomic_DNA"/>
</dbReference>
<gene>
    <name evidence="5" type="ORF">SAMN05660742_10128</name>
</gene>
<sequence>MQKGGDTILQRISFKDQVYEYLKKAIVNGELSTGEIYSEQMFADQLQVSRTPVREAVLQLKNENMLEVYNNRGIMVKPLSFLDAQKIIQTRVAIEGYSVRYLTQRVETDVARETLKKMQSCLDQERAVEVQDLGIYDFMKADVQFHGLIIAFTDNEYFVKTIDMLRSRLEKATVSSLKAYNRTNAALIEHRDLLTKIQSGNVDAAYQSFEKHMKITEEIMKHCQLD</sequence>
<dbReference type="Pfam" id="PF00392">
    <property type="entry name" value="GntR"/>
    <property type="match status" value="1"/>
</dbReference>
<dbReference type="InterPro" id="IPR036388">
    <property type="entry name" value="WH-like_DNA-bd_sf"/>
</dbReference>
<accession>A0A1H6TPH0</accession>
<dbReference type="SUPFAM" id="SSF46785">
    <property type="entry name" value="Winged helix' DNA-binding domain"/>
    <property type="match status" value="1"/>
</dbReference>
<dbReference type="PROSITE" id="PS50949">
    <property type="entry name" value="HTH_GNTR"/>
    <property type="match status" value="1"/>
</dbReference>
<name>A0A1H6TPH0_9FIRM</name>
<evidence type="ECO:0000256" key="1">
    <source>
        <dbReference type="ARBA" id="ARBA00023015"/>
    </source>
</evidence>
<evidence type="ECO:0000256" key="2">
    <source>
        <dbReference type="ARBA" id="ARBA00023125"/>
    </source>
</evidence>
<evidence type="ECO:0000256" key="3">
    <source>
        <dbReference type="ARBA" id="ARBA00023163"/>
    </source>
</evidence>
<reference evidence="5 6" key="1">
    <citation type="submission" date="2016-10" db="EMBL/GenBank/DDBJ databases">
        <authorList>
            <person name="de Groot N.N."/>
        </authorList>
    </citation>
    <scope>NUCLEOTIDE SEQUENCE [LARGE SCALE GENOMIC DNA]</scope>
    <source>
        <strain evidence="5 6">DSM 2179</strain>
    </source>
</reference>
<keyword evidence="1" id="KW-0805">Transcription regulation</keyword>
<dbReference type="GO" id="GO:0003700">
    <property type="term" value="F:DNA-binding transcription factor activity"/>
    <property type="evidence" value="ECO:0007669"/>
    <property type="project" value="InterPro"/>
</dbReference>
<evidence type="ECO:0000313" key="5">
    <source>
        <dbReference type="EMBL" id="SEI78160.1"/>
    </source>
</evidence>
<dbReference type="SMART" id="SM00895">
    <property type="entry name" value="FCD"/>
    <property type="match status" value="1"/>
</dbReference>
<dbReference type="SMART" id="SM00345">
    <property type="entry name" value="HTH_GNTR"/>
    <property type="match status" value="1"/>
</dbReference>
<keyword evidence="6" id="KW-1185">Reference proteome</keyword>
<dbReference type="InterPro" id="IPR008920">
    <property type="entry name" value="TF_FadR/GntR_C"/>
</dbReference>
<dbReference type="Pfam" id="PF07729">
    <property type="entry name" value="FCD"/>
    <property type="match status" value="1"/>
</dbReference>
<dbReference type="InterPro" id="IPR011711">
    <property type="entry name" value="GntR_C"/>
</dbReference>
<protein>
    <submittedName>
        <fullName evidence="5">DNA-binding transcriptional regulator, GntR family</fullName>
    </submittedName>
</protein>
<dbReference type="PANTHER" id="PTHR43537:SF24">
    <property type="entry name" value="GLUCONATE OPERON TRANSCRIPTIONAL REPRESSOR"/>
    <property type="match status" value="1"/>
</dbReference>
<proteinExistence type="predicted"/>
<evidence type="ECO:0000313" key="6">
    <source>
        <dbReference type="Proteomes" id="UP000199662"/>
    </source>
</evidence>